<evidence type="ECO:0000259" key="3">
    <source>
        <dbReference type="Pfam" id="PF20434"/>
    </source>
</evidence>
<dbReference type="RefSeq" id="WP_210681820.1">
    <property type="nucleotide sequence ID" value="NZ_JAGMWN010000004.1"/>
</dbReference>
<dbReference type="Gene3D" id="3.40.50.1820">
    <property type="entry name" value="alpha/beta hydrolase"/>
    <property type="match status" value="1"/>
</dbReference>
<gene>
    <name evidence="4" type="ORF">KAJ83_09435</name>
</gene>
<comment type="caution">
    <text evidence="4">The sequence shown here is derived from an EMBL/GenBank/DDBJ whole genome shotgun (WGS) entry which is preliminary data.</text>
</comment>
<name>A0A8J7S5N9_9PROT</name>
<keyword evidence="1 4" id="KW-0378">Hydrolase</keyword>
<evidence type="ECO:0000256" key="1">
    <source>
        <dbReference type="ARBA" id="ARBA00022801"/>
    </source>
</evidence>
<dbReference type="EMBL" id="JAGMWN010000004">
    <property type="protein sequence ID" value="MBP5857229.1"/>
    <property type="molecule type" value="Genomic_DNA"/>
</dbReference>
<dbReference type="SUPFAM" id="SSF53474">
    <property type="entry name" value="alpha/beta-Hydrolases"/>
    <property type="match status" value="1"/>
</dbReference>
<dbReference type="PANTHER" id="PTHR48081:SF33">
    <property type="entry name" value="KYNURENINE FORMAMIDASE"/>
    <property type="match status" value="1"/>
</dbReference>
<evidence type="ECO:0000313" key="5">
    <source>
        <dbReference type="Proteomes" id="UP000672602"/>
    </source>
</evidence>
<dbReference type="InterPro" id="IPR049492">
    <property type="entry name" value="BD-FAE-like_dom"/>
</dbReference>
<sequence length="293" mass="30972">MLSPRPRLRRILSTPLALFGATLALAACSPLGALDTLVPKTGYRLLADVVYGDDPAMRFDLYLPQGREAGAVPTLVFFHGGSWRSGTKEGYRFIGQAFASRGLAVAVVGYRKFPAVRFPTFAADGARAVARLMEIAPDHGLSERVVLMGHSSGAHTAAAIALDPTFLEAAGVPPTARAGLIALSGPVSIDPMDYDKTRPVFAPVADTETRGRPLLHASADDPPTVLIHGVADDTVYPINSEKLAEALDARGVPVTLSLREGEGHIGPLLALSHPFEAGEDPLATRLADWVRGL</sequence>
<keyword evidence="5" id="KW-1185">Reference proteome</keyword>
<accession>A0A8J7S5N9</accession>
<dbReference type="AlphaFoldDB" id="A0A8J7S5N9"/>
<feature type="signal peptide" evidence="2">
    <location>
        <begin position="1"/>
        <end position="26"/>
    </location>
</feature>
<dbReference type="GO" id="GO:0016787">
    <property type="term" value="F:hydrolase activity"/>
    <property type="evidence" value="ECO:0007669"/>
    <property type="project" value="UniProtKB-KW"/>
</dbReference>
<reference evidence="4" key="1">
    <citation type="submission" date="2021-04" db="EMBL/GenBank/DDBJ databases">
        <authorList>
            <person name="Zhang D.-C."/>
        </authorList>
    </citation>
    <scope>NUCLEOTIDE SEQUENCE</scope>
    <source>
        <strain evidence="4">CGMCC 1.15697</strain>
    </source>
</reference>
<dbReference type="InterPro" id="IPR050300">
    <property type="entry name" value="GDXG_lipolytic_enzyme"/>
</dbReference>
<evidence type="ECO:0000313" key="4">
    <source>
        <dbReference type="EMBL" id="MBP5857229.1"/>
    </source>
</evidence>
<feature type="chain" id="PRO_5035215550" evidence="2">
    <location>
        <begin position="27"/>
        <end position="293"/>
    </location>
</feature>
<evidence type="ECO:0000256" key="2">
    <source>
        <dbReference type="SAM" id="SignalP"/>
    </source>
</evidence>
<keyword evidence="2" id="KW-0732">Signal</keyword>
<dbReference type="PROSITE" id="PS51257">
    <property type="entry name" value="PROKAR_LIPOPROTEIN"/>
    <property type="match status" value="1"/>
</dbReference>
<organism evidence="4 5">
    <name type="scientific">Marivibrio halodurans</name>
    <dbReference type="NCBI Taxonomy" id="2039722"/>
    <lineage>
        <taxon>Bacteria</taxon>
        <taxon>Pseudomonadati</taxon>
        <taxon>Pseudomonadota</taxon>
        <taxon>Alphaproteobacteria</taxon>
        <taxon>Rhodospirillales</taxon>
        <taxon>Rhodospirillaceae</taxon>
        <taxon>Marivibrio</taxon>
    </lineage>
</organism>
<protein>
    <submittedName>
        <fullName evidence="4">Alpha/beta hydrolase</fullName>
    </submittedName>
</protein>
<dbReference type="PANTHER" id="PTHR48081">
    <property type="entry name" value="AB HYDROLASE SUPERFAMILY PROTEIN C4A8.06C"/>
    <property type="match status" value="1"/>
</dbReference>
<proteinExistence type="predicted"/>
<feature type="domain" description="BD-FAE-like" evidence="3">
    <location>
        <begin position="60"/>
        <end position="247"/>
    </location>
</feature>
<dbReference type="Pfam" id="PF20434">
    <property type="entry name" value="BD-FAE"/>
    <property type="match status" value="1"/>
</dbReference>
<dbReference type="InterPro" id="IPR029058">
    <property type="entry name" value="AB_hydrolase_fold"/>
</dbReference>
<dbReference type="Proteomes" id="UP000672602">
    <property type="component" value="Unassembled WGS sequence"/>
</dbReference>